<name>A0A1D8KSX9_9CAUD</name>
<reference evidence="1 2" key="1">
    <citation type="journal article" date="2016" name="Virology">
        <title>The genomic content and context of auxiliary metabolic genes in marine cyanomyoviruses.</title>
        <authorList>
            <person name="Crummett L.T."/>
            <person name="Puxty R.J."/>
            <person name="Weihe C."/>
            <person name="Marston M.F."/>
            <person name="Martiny J.B."/>
        </authorList>
    </citation>
    <scope>NUCLEOTIDE SEQUENCE [LARGE SCALE GENOMIC DNA]</scope>
    <source>
        <strain evidence="1">0810PA29</strain>
    </source>
</reference>
<organism evidence="1 2">
    <name type="scientific">Synechococcus phage S-WAM2</name>
    <dbReference type="NCBI Taxonomy" id="1815522"/>
    <lineage>
        <taxon>Viruses</taxon>
        <taxon>Duplodnaviria</taxon>
        <taxon>Heunggongvirae</taxon>
        <taxon>Uroviricota</taxon>
        <taxon>Caudoviricetes</taxon>
        <taxon>Pantevenvirales</taxon>
        <taxon>Kyanoviridae</taxon>
        <taxon>Cymopoleiavirus</taxon>
        <taxon>Cymopoleiavirus swam2</taxon>
    </lineage>
</organism>
<protein>
    <submittedName>
        <fullName evidence="1">Structural protein</fullName>
    </submittedName>
</protein>
<evidence type="ECO:0000313" key="2">
    <source>
        <dbReference type="Proteomes" id="UP000202081"/>
    </source>
</evidence>
<keyword evidence="2" id="KW-1185">Reference proteome</keyword>
<dbReference type="RefSeq" id="YP_009324250.1">
    <property type="nucleotide sequence ID" value="NC_031935.1"/>
</dbReference>
<dbReference type="Proteomes" id="UP000202081">
    <property type="component" value="Segment"/>
</dbReference>
<proteinExistence type="predicted"/>
<evidence type="ECO:0000313" key="1">
    <source>
        <dbReference type="EMBL" id="AOV61782.1"/>
    </source>
</evidence>
<dbReference type="EMBL" id="KU686211">
    <property type="protein sequence ID" value="AOV61782.1"/>
    <property type="molecule type" value="Genomic_DNA"/>
</dbReference>
<dbReference type="KEGG" id="vg:30309160"/>
<dbReference type="GeneID" id="30309160"/>
<gene>
    <name evidence="1" type="ORF">P29B0810_087</name>
</gene>
<sequence length="1204" mass="125017">MGFYRKTLGVLSAASTDKDIVDFALTGTVFFTDVNLRKYFIADDNVVISSPGSNYSVGDYVSVPLLGGTGSGAVADIGVNDWVGSITNAGSGYTEGTYTSLYPYVISGAGNGDALVAISVNENGNISSFTVEQYGTGYTQGTVLGLYGATTSATTLSTVDFNVTVSDTSSILVNSAVTGTGIAEGTTVASVLDGTTVELSAYPEIDGASTLTFTPSYGGGNGFQFTISAINAVGTVTITDGGNGYAAGDTLTVADASLSVPIEYVVSDLSVQRLTFVETIPVGTFSIGGTLEISTLDGTQYNIVEIETSGGNITSVVLRDSFFGATETLAYNGSATPIYTVDVATSEFRAGIDIGDGNGVQFTPNLTLYEDATYEFTYSGSNTFALSQTQDGPGEYAPSTVVRDTENNTLTVSVTDSYPSTLYYFSTDNPNYGGSSSITIDPNNPSPPGTGFQLLVNTVTILDSIALDIIDGSVTALDVITTNLTATTGTVSTLTSTSGDITTLKITSLSDKGSGIAVTTGGSTNITLTPGNSLNVGGALSIESATGNLTTSGVLKSTGSFNSNDKLLISENSISSLGTSDVVLAPIANTNAKVSGTMSLIIPSGDISQRPQGAKAESGSIRFNTETQQYEGYNGIAAAWSSLGGVRDVDGNTYILAEEFTGANDNTFWFYNGGTNSLTISQSEINLKSANKFKSTDVTSYTPWAGNTYYGLGELLYQDLNVYEVTVAGLSDTIAPTHETGAVTANGGTPTIAGAIAAFTVSTPSGNNAVGTYSYDDTYGSAQFEIIFQLGTVEVNLLSQGSGGYSTSGGGVDNVITILGSLIGGTDGVDDLTITITEIAVALELTWYGTTAGNIEFEDVNEVIFTDSTIHASNTISGRNLLITGGEIEGDGDLSIKIPDGSNLVVTATGSLAVPVGDNLQRGTPVAGSIRYNNEINQYEGYNSAASNWSSLGGVRDVDGNTYIIPESSAGANENILYFYNNDDNTLQVTQSQVLFGTIDSISSTSNALNINVENVTFNNLHSGIDVSDATTTLVYSSVNNLDFGLSTGLTIDTVLRLTDAGEIFLNKGYGTGVFEGVKFIDAFLKTFELDDVQIKTDDVVLTKGTTDTGTVVLYDPVEAKSSKVIVTAYNTTTEDVHTEEISVIVKGSDLYTVEYGTNKTTNLFAAVVDLNATGKVRLSLALDSGIATGEIVNITVVRTNVKK</sequence>
<accession>A0A1D8KSX9</accession>